<reference evidence="2" key="1">
    <citation type="journal article" date="2019" name="Int. J. Syst. Evol. Microbiol.">
        <title>The Global Catalogue of Microorganisms (GCM) 10K type strain sequencing project: providing services to taxonomists for standard genome sequencing and annotation.</title>
        <authorList>
            <consortium name="The Broad Institute Genomics Platform"/>
            <consortium name="The Broad Institute Genome Sequencing Center for Infectious Disease"/>
            <person name="Wu L."/>
            <person name="Ma J."/>
        </authorList>
    </citation>
    <scope>NUCLEOTIDE SEQUENCE [LARGE SCALE GENOMIC DNA]</scope>
    <source>
        <strain evidence="2">KCTC 52094</strain>
    </source>
</reference>
<accession>A0ABV7FW78</accession>
<dbReference type="InterPro" id="IPR016545">
    <property type="entry name" value="UCP009120_prtse"/>
</dbReference>
<dbReference type="Proteomes" id="UP001595593">
    <property type="component" value="Unassembled WGS sequence"/>
</dbReference>
<dbReference type="SUPFAM" id="SSF56235">
    <property type="entry name" value="N-terminal nucleophile aminohydrolases (Ntn hydrolases)"/>
    <property type="match status" value="1"/>
</dbReference>
<organism evidence="1 2">
    <name type="scientific">Teichococcus globiformis</name>
    <dbReference type="NCBI Taxonomy" id="2307229"/>
    <lineage>
        <taxon>Bacteria</taxon>
        <taxon>Pseudomonadati</taxon>
        <taxon>Pseudomonadota</taxon>
        <taxon>Alphaproteobacteria</taxon>
        <taxon>Acetobacterales</taxon>
        <taxon>Roseomonadaceae</taxon>
        <taxon>Roseomonas</taxon>
    </lineage>
</organism>
<evidence type="ECO:0000313" key="2">
    <source>
        <dbReference type="Proteomes" id="UP001595593"/>
    </source>
</evidence>
<dbReference type="InterPro" id="IPR001353">
    <property type="entry name" value="Proteasome_sua/b"/>
</dbReference>
<dbReference type="EMBL" id="JBHRTN010000007">
    <property type="protein sequence ID" value="MFC3124608.1"/>
    <property type="molecule type" value="Genomic_DNA"/>
</dbReference>
<keyword evidence="2" id="KW-1185">Reference proteome</keyword>
<comment type="caution">
    <text evidence="1">The sequence shown here is derived from an EMBL/GenBank/DDBJ whole genome shotgun (WGS) entry which is preliminary data.</text>
</comment>
<dbReference type="Gene3D" id="3.60.20.10">
    <property type="entry name" value="Glutamine Phosphoribosylpyrophosphate, subunit 1, domain 1"/>
    <property type="match status" value="1"/>
</dbReference>
<protein>
    <submittedName>
        <fullName evidence="1">Peptidase</fullName>
    </submittedName>
</protein>
<name>A0ABV7FW78_9PROT</name>
<gene>
    <name evidence="1" type="ORF">ACFOD4_05985</name>
</gene>
<dbReference type="Pfam" id="PF00227">
    <property type="entry name" value="Proteasome"/>
    <property type="match status" value="1"/>
</dbReference>
<dbReference type="PIRSF" id="PIRSF009120">
    <property type="entry name" value="UCP009120_prtse"/>
    <property type="match status" value="1"/>
</dbReference>
<proteinExistence type="predicted"/>
<evidence type="ECO:0000313" key="1">
    <source>
        <dbReference type="EMBL" id="MFC3124608.1"/>
    </source>
</evidence>
<sequence length="243" mass="26908">MTYCVGLWLRQGLVMLADTRTNAGVDHISSYSKMYTAVVPGERMLCLMAAGNLAITQAVWSRLQEGVRLDGEVHTLSSVGSMFRAAQLVGAAIRSVYDTDGEMMEKQDVRFSVSMLLGGQIAGGAMKLYLLYSAGNFIEATVDTPFLQIGEHKYGKPILDRALKHDTGLDDGVKLVLVSMDSTLRSNLTVGMPLDLLVYQAGSHHVRLQRRITEDDAYFRGLRDCWSVALRDSYRRIPDPGWL</sequence>
<dbReference type="InterPro" id="IPR029055">
    <property type="entry name" value="Ntn_hydrolases_N"/>
</dbReference>
<dbReference type="RefSeq" id="WP_379595026.1">
    <property type="nucleotide sequence ID" value="NZ_JBHRTN010000007.1"/>
</dbReference>